<sequence length="63" mass="6918">MPQLRRGALISANRERSDELVRWFKKLIGRARSVKGCHRQATERVRPACIAPSTADSTAPGGS</sequence>
<dbReference type="Proteomes" id="UP001153328">
    <property type="component" value="Unassembled WGS sequence"/>
</dbReference>
<evidence type="ECO:0000313" key="1">
    <source>
        <dbReference type="EMBL" id="CAG7647343.1"/>
    </source>
</evidence>
<reference evidence="1" key="1">
    <citation type="submission" date="2021-06" db="EMBL/GenBank/DDBJ databases">
        <authorList>
            <person name="Arsene-Ploetze F."/>
        </authorList>
    </citation>
    <scope>NUCLEOTIDE SEQUENCE</scope>
    <source>
        <strain evidence="1">SBRY1</strain>
    </source>
</reference>
<keyword evidence="2" id="KW-1185">Reference proteome</keyword>
<dbReference type="AlphaFoldDB" id="A0A9W4H3I2"/>
<dbReference type="EMBL" id="CAJVAX010000018">
    <property type="protein sequence ID" value="CAG7647343.1"/>
    <property type="molecule type" value="Genomic_DNA"/>
</dbReference>
<organism evidence="1 2">
    <name type="scientific">Actinacidiphila bryophytorum</name>
    <dbReference type="NCBI Taxonomy" id="1436133"/>
    <lineage>
        <taxon>Bacteria</taxon>
        <taxon>Bacillati</taxon>
        <taxon>Actinomycetota</taxon>
        <taxon>Actinomycetes</taxon>
        <taxon>Kitasatosporales</taxon>
        <taxon>Streptomycetaceae</taxon>
        <taxon>Actinacidiphila</taxon>
    </lineage>
</organism>
<gene>
    <name evidence="1" type="ORF">SBRY_40644</name>
</gene>
<proteinExistence type="predicted"/>
<accession>A0A9W4H3I2</accession>
<protein>
    <submittedName>
        <fullName evidence="1">Uncharacterized protein</fullName>
    </submittedName>
</protein>
<evidence type="ECO:0000313" key="2">
    <source>
        <dbReference type="Proteomes" id="UP001153328"/>
    </source>
</evidence>
<name>A0A9W4H3I2_9ACTN</name>
<comment type="caution">
    <text evidence="1">The sequence shown here is derived from an EMBL/GenBank/DDBJ whole genome shotgun (WGS) entry which is preliminary data.</text>
</comment>